<organism evidence="1 2">
    <name type="scientific">Coccomyxa viridis</name>
    <dbReference type="NCBI Taxonomy" id="1274662"/>
    <lineage>
        <taxon>Eukaryota</taxon>
        <taxon>Viridiplantae</taxon>
        <taxon>Chlorophyta</taxon>
        <taxon>core chlorophytes</taxon>
        <taxon>Trebouxiophyceae</taxon>
        <taxon>Trebouxiophyceae incertae sedis</taxon>
        <taxon>Coccomyxaceae</taxon>
        <taxon>Coccomyxa</taxon>
    </lineage>
</organism>
<name>A0AAV1IA86_9CHLO</name>
<dbReference type="AlphaFoldDB" id="A0AAV1IA86"/>
<comment type="caution">
    <text evidence="1">The sequence shown here is derived from an EMBL/GenBank/DDBJ whole genome shotgun (WGS) entry which is preliminary data.</text>
</comment>
<dbReference type="EMBL" id="CAUYUE010000007">
    <property type="protein sequence ID" value="CAK0782945.1"/>
    <property type="molecule type" value="Genomic_DNA"/>
</dbReference>
<proteinExistence type="predicted"/>
<dbReference type="Proteomes" id="UP001314263">
    <property type="component" value="Unassembled WGS sequence"/>
</dbReference>
<evidence type="ECO:0000313" key="1">
    <source>
        <dbReference type="EMBL" id="CAK0782945.1"/>
    </source>
</evidence>
<protein>
    <submittedName>
        <fullName evidence="1">Uncharacterized protein</fullName>
    </submittedName>
</protein>
<keyword evidence="2" id="KW-1185">Reference proteome</keyword>
<sequence length="108" mass="11560">MTQQGSRGTHIAMTSPVTAKETALMSPMPAIMQAWSSEPLTDHNTAPKAFQAGIGADPHIQYITDAWPGQGVPGDALLYAGSAEWHALAAGLKWHQNCIEWVGRAIHT</sequence>
<accession>A0AAV1IA86</accession>
<gene>
    <name evidence="1" type="ORF">CVIRNUC_006140</name>
</gene>
<reference evidence="1 2" key="1">
    <citation type="submission" date="2023-10" db="EMBL/GenBank/DDBJ databases">
        <authorList>
            <person name="Maclean D."/>
            <person name="Macfadyen A."/>
        </authorList>
    </citation>
    <scope>NUCLEOTIDE SEQUENCE [LARGE SCALE GENOMIC DNA]</scope>
</reference>
<evidence type="ECO:0000313" key="2">
    <source>
        <dbReference type="Proteomes" id="UP001314263"/>
    </source>
</evidence>